<keyword evidence="4" id="KW-1185">Reference proteome</keyword>
<proteinExistence type="predicted"/>
<evidence type="ECO:0000313" key="4">
    <source>
        <dbReference type="Proteomes" id="UP000241462"/>
    </source>
</evidence>
<feature type="compositionally biased region" description="Polar residues" evidence="1">
    <location>
        <begin position="366"/>
        <end position="375"/>
    </location>
</feature>
<organism evidence="3 4">
    <name type="scientific">Coniella lustricola</name>
    <dbReference type="NCBI Taxonomy" id="2025994"/>
    <lineage>
        <taxon>Eukaryota</taxon>
        <taxon>Fungi</taxon>
        <taxon>Dikarya</taxon>
        <taxon>Ascomycota</taxon>
        <taxon>Pezizomycotina</taxon>
        <taxon>Sordariomycetes</taxon>
        <taxon>Sordariomycetidae</taxon>
        <taxon>Diaporthales</taxon>
        <taxon>Schizoparmaceae</taxon>
        <taxon>Coniella</taxon>
    </lineage>
</organism>
<dbReference type="InParanoid" id="A0A2T2ZSU6"/>
<feature type="compositionally biased region" description="Polar residues" evidence="1">
    <location>
        <begin position="345"/>
        <end position="356"/>
    </location>
</feature>
<feature type="signal peptide" evidence="2">
    <location>
        <begin position="1"/>
        <end position="18"/>
    </location>
</feature>
<keyword evidence="2" id="KW-0732">Signal</keyword>
<evidence type="ECO:0000256" key="1">
    <source>
        <dbReference type="SAM" id="MobiDB-lite"/>
    </source>
</evidence>
<feature type="region of interest" description="Disordered" evidence="1">
    <location>
        <begin position="344"/>
        <end position="375"/>
    </location>
</feature>
<evidence type="ECO:0000313" key="3">
    <source>
        <dbReference type="EMBL" id="PSR75433.1"/>
    </source>
</evidence>
<reference evidence="3 4" key="1">
    <citation type="journal article" date="2018" name="Mycol. Prog.">
        <title>Coniella lustricola, a new species from submerged detritus.</title>
        <authorList>
            <person name="Raudabaugh D.B."/>
            <person name="Iturriaga T."/>
            <person name="Carver A."/>
            <person name="Mondo S."/>
            <person name="Pangilinan J."/>
            <person name="Lipzen A."/>
            <person name="He G."/>
            <person name="Amirebrahimi M."/>
            <person name="Grigoriev I.V."/>
            <person name="Miller A.N."/>
        </authorList>
    </citation>
    <scope>NUCLEOTIDE SEQUENCE [LARGE SCALE GENOMIC DNA]</scope>
    <source>
        <strain evidence="3 4">B22-T-1</strain>
    </source>
</reference>
<dbReference type="EMBL" id="KZ678768">
    <property type="protein sequence ID" value="PSR75433.1"/>
    <property type="molecule type" value="Genomic_DNA"/>
</dbReference>
<gene>
    <name evidence="3" type="ORF">BD289DRAFT_191275</name>
</gene>
<dbReference type="Proteomes" id="UP000241462">
    <property type="component" value="Unassembled WGS sequence"/>
</dbReference>
<accession>A0A2T2ZSU6</accession>
<evidence type="ECO:0000256" key="2">
    <source>
        <dbReference type="SAM" id="SignalP"/>
    </source>
</evidence>
<feature type="region of interest" description="Disordered" evidence="1">
    <location>
        <begin position="21"/>
        <end position="65"/>
    </location>
</feature>
<feature type="compositionally biased region" description="Low complexity" evidence="1">
    <location>
        <begin position="24"/>
        <end position="42"/>
    </location>
</feature>
<feature type="compositionally biased region" description="Basic residues" evidence="1">
    <location>
        <begin position="47"/>
        <end position="64"/>
    </location>
</feature>
<dbReference type="AlphaFoldDB" id="A0A2T2ZSU6"/>
<feature type="chain" id="PRO_5015711496" evidence="2">
    <location>
        <begin position="19"/>
        <end position="375"/>
    </location>
</feature>
<protein>
    <submittedName>
        <fullName evidence="3">Uncharacterized protein</fullName>
    </submittedName>
</protein>
<sequence length="375" mass="41546">MVNCLIGWLVGWLVGTEQERERGYQQQQQHPQQEQQQNTATQTKRETGKRKKGKKKKITQKQKHTLGNCPVHIHRHAVAVMQRVPDEAHVGEPRLQALDGALGLDEVEDGAEDDVFMGLSWTAGGGGGDAVVAVVVEMGQAAVVMAVAVDLGRCAVYLVVLEEHVEPFFFFVVVAVVMTDRLAVRVVRESIKGNGSGLLLAQHWVCRQREAGEASYIFSILGPSSTSQPAPTATATATPASPFLNSFRSSSRVAFDPPGSLLHRRRRQAISCHVHIRRARFQSTLQSHSSAQTVAPSPFTWQESTTTMRRIALLPAHIHTYIHTYIHVCRPGYFPIIYPAEPHARTSQPQTNQQIQCYKRKEKKNQNSSGSGNPR</sequence>
<name>A0A2T2ZSU6_9PEZI</name>